<evidence type="ECO:0000313" key="4">
    <source>
        <dbReference type="Proteomes" id="UP001220610"/>
    </source>
</evidence>
<gene>
    <name evidence="3" type="ORF">P0Y53_02495</name>
</gene>
<evidence type="ECO:0000259" key="2">
    <source>
        <dbReference type="Pfam" id="PF19408"/>
    </source>
</evidence>
<organism evidence="3 4">
    <name type="scientific">Candidatus Pseudobacter hemicellulosilyticus</name>
    <dbReference type="NCBI Taxonomy" id="3121375"/>
    <lineage>
        <taxon>Bacteria</taxon>
        <taxon>Pseudomonadati</taxon>
        <taxon>Bacteroidota</taxon>
        <taxon>Chitinophagia</taxon>
        <taxon>Chitinophagales</taxon>
        <taxon>Chitinophagaceae</taxon>
        <taxon>Pseudobacter</taxon>
    </lineage>
</organism>
<protein>
    <submittedName>
        <fullName evidence="3">Gliding motility-associated C-terminal domain-containing protein</fullName>
    </submittedName>
</protein>
<keyword evidence="1" id="KW-0732">Signal</keyword>
<evidence type="ECO:0000313" key="3">
    <source>
        <dbReference type="EMBL" id="WEK36358.1"/>
    </source>
</evidence>
<dbReference type="NCBIfam" id="TIGR04131">
    <property type="entry name" value="Bac_Flav_CTERM"/>
    <property type="match status" value="1"/>
</dbReference>
<dbReference type="Pfam" id="PF13585">
    <property type="entry name" value="CHU_C"/>
    <property type="match status" value="1"/>
</dbReference>
<dbReference type="Proteomes" id="UP001220610">
    <property type="component" value="Chromosome"/>
</dbReference>
<dbReference type="EMBL" id="CP119311">
    <property type="protein sequence ID" value="WEK36358.1"/>
    <property type="molecule type" value="Genomic_DNA"/>
</dbReference>
<accession>A0AAJ5WVI5</accession>
<dbReference type="Pfam" id="PF19408">
    <property type="entry name" value="PKD_6"/>
    <property type="match status" value="1"/>
</dbReference>
<feature type="signal peptide" evidence="1">
    <location>
        <begin position="1"/>
        <end position="24"/>
    </location>
</feature>
<reference evidence="3" key="1">
    <citation type="submission" date="2023-03" db="EMBL/GenBank/DDBJ databases">
        <title>Andean soil-derived lignocellulolytic bacterial consortium as a source of novel taxa and putative plastic-active enzymes.</title>
        <authorList>
            <person name="Diaz-Garcia L."/>
            <person name="Chuvochina M."/>
            <person name="Feuerriegel G."/>
            <person name="Bunk B."/>
            <person name="Sproer C."/>
            <person name="Streit W.R."/>
            <person name="Rodriguez L.M."/>
            <person name="Overmann J."/>
            <person name="Jimenez D.J."/>
        </authorList>
    </citation>
    <scope>NUCLEOTIDE SEQUENCE</scope>
    <source>
        <strain evidence="3">MAG 7</strain>
    </source>
</reference>
<sequence length="815" mass="86102">MKYTLTWSILLCFLSLLAVQPVRAQSQACPVNINFSAGDLSSWSARTGLVNGATRDYPLPNSSVSIIPEYNIGTTGVEVIRTSTSDLYGSFPTIPTINGYAYNYSIKLGSTATSWDLQAGSNPGGFIRSVTYNIVVPNGLESEPYTMTYAYAMVLENGTHNSNEQPLFKATLTAPGTGVITCASPEYYLPTFDNATGGGPGGGGSRGATLDSAKAKAQGFTNSPVPFLSHSGQGNQNGTYLYDVWTKGWTEVTFDLSPYRGQTVTLTFQANNCDPGAHFAYAYVALRNSCAGLEISGPLVACTNGVFTYSIPELAGATYSWEVPSGWTVHNGTNGNSISVTAGPGAGNIIAREINGCADLRDTIAVSSKEPTVPGTLAGNNTVCSGDNSSPMTLSGQRGDVISWLSSTDGVSWLPVANTAASYTAEDLTATTRYAVVVQNGSTCALDTSTVALVTVDPKSLAGPVSPDFSSFCSGQTVSSLLSLQPVGNVSNWQSSPNNLTWNHIVPAQTGNSYPVLGVTSTTYYRAIVKSGVCEPDTSEVATVQYVNVPFPEASFSPPSANICYGDSLQLYSTITTGTAYTWKPVSTLANPGDGSIPSLPFSLQVTAKPTLSTNYVLTIENAGCPNLLHDTFRIQVAAPITVSAGNDTVAVIGQPLQLNATVNVSSANRFTWTPATGLNFNNISNPVATLRAADGSILYTVKAEDVNGCYGLDHIKVLLYKTAADIFMPNAFSPNGDGKNDVIRPVCVGISELKYFRVYNRWGQLIFNTTQINKGWDGTQGGVQQSPGTFVYMVQAVDYTGKTITKKGTVVLVR</sequence>
<proteinExistence type="predicted"/>
<evidence type="ECO:0000256" key="1">
    <source>
        <dbReference type="SAM" id="SignalP"/>
    </source>
</evidence>
<feature type="chain" id="PRO_5042576267" evidence="1">
    <location>
        <begin position="25"/>
        <end position="815"/>
    </location>
</feature>
<feature type="domain" description="PKD-like" evidence="2">
    <location>
        <begin position="294"/>
        <end position="359"/>
    </location>
</feature>
<name>A0AAJ5WVI5_9BACT</name>
<dbReference type="AlphaFoldDB" id="A0AAJ5WVI5"/>
<dbReference type="InterPro" id="IPR026341">
    <property type="entry name" value="T9SS_type_B"/>
</dbReference>
<dbReference type="InterPro" id="IPR045829">
    <property type="entry name" value="PKD_6"/>
</dbReference>